<dbReference type="AlphaFoldDB" id="A0A1G6MZW2"/>
<protein>
    <submittedName>
        <fullName evidence="3">L-ascorbate metabolism protein UlaG, beta-lactamase superfamily</fullName>
    </submittedName>
</protein>
<evidence type="ECO:0000256" key="1">
    <source>
        <dbReference type="ARBA" id="ARBA00022801"/>
    </source>
</evidence>
<dbReference type="InterPro" id="IPR036866">
    <property type="entry name" value="RibonucZ/Hydroxyglut_hydro"/>
</dbReference>
<dbReference type="Pfam" id="PF12706">
    <property type="entry name" value="Lactamase_B_2"/>
    <property type="match status" value="1"/>
</dbReference>
<dbReference type="SUPFAM" id="SSF56281">
    <property type="entry name" value="Metallo-hydrolase/oxidoreductase"/>
    <property type="match status" value="1"/>
</dbReference>
<proteinExistence type="predicted"/>
<accession>A0A1G6MZW2</accession>
<dbReference type="Proteomes" id="UP000198943">
    <property type="component" value="Unassembled WGS sequence"/>
</dbReference>
<dbReference type="InterPro" id="IPR001279">
    <property type="entry name" value="Metallo-B-lactamas"/>
</dbReference>
<dbReference type="InterPro" id="IPR050114">
    <property type="entry name" value="UPF0173_UPF0282_UlaG_hydrolase"/>
</dbReference>
<evidence type="ECO:0000259" key="2">
    <source>
        <dbReference type="Pfam" id="PF12706"/>
    </source>
</evidence>
<dbReference type="PANTHER" id="PTHR43546">
    <property type="entry name" value="UPF0173 METAL-DEPENDENT HYDROLASE MJ1163-RELATED"/>
    <property type="match status" value="1"/>
</dbReference>
<feature type="domain" description="Metallo-beta-lactamase" evidence="2">
    <location>
        <begin position="57"/>
        <end position="228"/>
    </location>
</feature>
<dbReference type="GO" id="GO:0016787">
    <property type="term" value="F:hydrolase activity"/>
    <property type="evidence" value="ECO:0007669"/>
    <property type="project" value="UniProtKB-KW"/>
</dbReference>
<name>A0A1G6MZW2_9FIRM</name>
<dbReference type="PANTHER" id="PTHR43546:SF9">
    <property type="entry name" value="L-ASCORBATE-6-PHOSPHATE LACTONASE ULAG-RELATED"/>
    <property type="match status" value="1"/>
</dbReference>
<dbReference type="Gene3D" id="3.60.15.10">
    <property type="entry name" value="Ribonuclease Z/Hydroxyacylglutathione hydrolase-like"/>
    <property type="match status" value="1"/>
</dbReference>
<reference evidence="4" key="1">
    <citation type="submission" date="2016-10" db="EMBL/GenBank/DDBJ databases">
        <authorList>
            <person name="Varghese N."/>
            <person name="Submissions S."/>
        </authorList>
    </citation>
    <scope>NUCLEOTIDE SEQUENCE [LARGE SCALE GENOMIC DNA]</scope>
    <source>
        <strain evidence="4">DSM 11005</strain>
    </source>
</reference>
<evidence type="ECO:0000313" key="3">
    <source>
        <dbReference type="EMBL" id="SDC60971.1"/>
    </source>
</evidence>
<gene>
    <name evidence="3" type="ORF">SAMN04487864_11155</name>
</gene>
<dbReference type="RefSeq" id="WP_093730775.1">
    <property type="nucleotide sequence ID" value="NZ_FMYW01000011.1"/>
</dbReference>
<sequence>MEIKQIRNATIRVLYAGKTFLIDPWLAEKGQMGCFLDIPGNPFHVPDAAKEGIPMPMCALPEPAGEILKGVDYYVVTHIHPDHVDMAPDGTVGRMLDKTVPVLVQNEIDGKVFRESGFEQVLVLGETAYACGDVSITRTPALHGVIEPCGEACGVIFQAKQEKTLYVAGDTVWTTEIKKTLRTFTPDVVVLNACAAELVGFGRLIMNDEDVEAVARTAPDAQIVISHMDTVAHASITRYTMRGLLAKRGVDYLMPEDGETLIFN</sequence>
<keyword evidence="4" id="KW-1185">Reference proteome</keyword>
<organism evidence="3 4">
    <name type="scientific">Succiniclasticum ruminis</name>
    <dbReference type="NCBI Taxonomy" id="40841"/>
    <lineage>
        <taxon>Bacteria</taxon>
        <taxon>Bacillati</taxon>
        <taxon>Bacillota</taxon>
        <taxon>Negativicutes</taxon>
        <taxon>Acidaminococcales</taxon>
        <taxon>Acidaminococcaceae</taxon>
        <taxon>Succiniclasticum</taxon>
    </lineage>
</organism>
<dbReference type="EMBL" id="FMYW01000011">
    <property type="protein sequence ID" value="SDC60971.1"/>
    <property type="molecule type" value="Genomic_DNA"/>
</dbReference>
<evidence type="ECO:0000313" key="4">
    <source>
        <dbReference type="Proteomes" id="UP000198943"/>
    </source>
</evidence>
<dbReference type="OrthoDB" id="9805728at2"/>
<keyword evidence="1" id="KW-0378">Hydrolase</keyword>